<name>A0A8H7FC64_AGABI</name>
<keyword evidence="2" id="KW-0521">NADP</keyword>
<sequence>MPGIEESKCILVTGATAGIGRVLALSLAKLPSKPQVIAAGRRQSRLDELRKEGLETLQLDLDTDALTLKKSVDSILDKYPQLDAVILNAGVQYEFDFKKEVDVNKLLSEVNINYTAVVTMITYLTPHFLKLSESGRPSFIIPVTAGLGIVPAVWTPGYSASKAAIHSFTTSLRVQLNDTNVRVLEIIPPLVESELHDDAGTTDKLTKLWMPLDEYIDVTMQGLRNGDTIISTGKSLSLYEKFDKEKDGTIALMKEAREKW</sequence>
<dbReference type="InterPro" id="IPR002347">
    <property type="entry name" value="SDR_fam"/>
</dbReference>
<dbReference type="AlphaFoldDB" id="A0A8H7FC64"/>
<dbReference type="EMBL" id="JABXXO010000001">
    <property type="protein sequence ID" value="KAF7785044.1"/>
    <property type="molecule type" value="Genomic_DNA"/>
</dbReference>
<dbReference type="PANTHER" id="PTHR44169:SF6">
    <property type="entry name" value="NADPH-DEPENDENT 1-ACYLDIHYDROXYACETONE PHOSPHATE REDUCTASE"/>
    <property type="match status" value="1"/>
</dbReference>
<dbReference type="PROSITE" id="PS00061">
    <property type="entry name" value="ADH_SHORT"/>
    <property type="match status" value="1"/>
</dbReference>
<keyword evidence="3" id="KW-0560">Oxidoreductase</keyword>
<dbReference type="Pfam" id="PF00106">
    <property type="entry name" value="adh_short"/>
    <property type="match status" value="1"/>
</dbReference>
<proteinExistence type="inferred from homology"/>
<evidence type="ECO:0000313" key="5">
    <source>
        <dbReference type="EMBL" id="KAF7785044.1"/>
    </source>
</evidence>
<protein>
    <recommendedName>
        <fullName evidence="7">NAD(P)-binding protein</fullName>
    </recommendedName>
</protein>
<comment type="caution">
    <text evidence="5">The sequence shown here is derived from an EMBL/GenBank/DDBJ whole genome shotgun (WGS) entry which is preliminary data.</text>
</comment>
<organism evidence="5 6">
    <name type="scientific">Agaricus bisporus var. burnettii</name>
    <dbReference type="NCBI Taxonomy" id="192524"/>
    <lineage>
        <taxon>Eukaryota</taxon>
        <taxon>Fungi</taxon>
        <taxon>Dikarya</taxon>
        <taxon>Basidiomycota</taxon>
        <taxon>Agaricomycotina</taxon>
        <taxon>Agaricomycetes</taxon>
        <taxon>Agaricomycetidae</taxon>
        <taxon>Agaricales</taxon>
        <taxon>Agaricineae</taxon>
        <taxon>Agaricaceae</taxon>
        <taxon>Agaricus</taxon>
    </lineage>
</organism>
<dbReference type="InterPro" id="IPR020904">
    <property type="entry name" value="Sc_DH/Rdtase_CS"/>
</dbReference>
<dbReference type="Proteomes" id="UP000629468">
    <property type="component" value="Unassembled WGS sequence"/>
</dbReference>
<accession>A0A8H7FC64</accession>
<dbReference type="PRINTS" id="PR00081">
    <property type="entry name" value="GDHRDH"/>
</dbReference>
<evidence type="ECO:0008006" key="7">
    <source>
        <dbReference type="Google" id="ProtNLM"/>
    </source>
</evidence>
<evidence type="ECO:0000256" key="1">
    <source>
        <dbReference type="ARBA" id="ARBA00006484"/>
    </source>
</evidence>
<evidence type="ECO:0000256" key="4">
    <source>
        <dbReference type="RuleBase" id="RU000363"/>
    </source>
</evidence>
<dbReference type="SUPFAM" id="SSF51735">
    <property type="entry name" value="NAD(P)-binding Rossmann-fold domains"/>
    <property type="match status" value="1"/>
</dbReference>
<evidence type="ECO:0000256" key="2">
    <source>
        <dbReference type="ARBA" id="ARBA00022857"/>
    </source>
</evidence>
<gene>
    <name evidence="5" type="ORF">Agabi119p4_1209</name>
</gene>
<dbReference type="GO" id="GO:0016491">
    <property type="term" value="F:oxidoreductase activity"/>
    <property type="evidence" value="ECO:0007669"/>
    <property type="project" value="UniProtKB-KW"/>
</dbReference>
<comment type="similarity">
    <text evidence="1 4">Belongs to the short-chain dehydrogenases/reductases (SDR) family.</text>
</comment>
<dbReference type="Gene3D" id="3.40.50.720">
    <property type="entry name" value="NAD(P)-binding Rossmann-like Domain"/>
    <property type="match status" value="1"/>
</dbReference>
<evidence type="ECO:0000313" key="6">
    <source>
        <dbReference type="Proteomes" id="UP000629468"/>
    </source>
</evidence>
<dbReference type="PRINTS" id="PR00080">
    <property type="entry name" value="SDRFAMILY"/>
</dbReference>
<dbReference type="PANTHER" id="PTHR44169">
    <property type="entry name" value="NADPH-DEPENDENT 1-ACYLDIHYDROXYACETONE PHOSPHATE REDUCTASE"/>
    <property type="match status" value="1"/>
</dbReference>
<evidence type="ECO:0000256" key="3">
    <source>
        <dbReference type="ARBA" id="ARBA00023002"/>
    </source>
</evidence>
<reference evidence="5 6" key="1">
    <citation type="journal article" name="Sci. Rep.">
        <title>Telomere-to-telomere assembled and centromere annotated genomes of the two main subspecies of the button mushroom Agaricus bisporus reveal especially polymorphic chromosome ends.</title>
        <authorList>
            <person name="Sonnenberg A.S.M."/>
            <person name="Sedaghat-Telgerd N."/>
            <person name="Lavrijssen B."/>
            <person name="Ohm R.A."/>
            <person name="Hendrickx P.M."/>
            <person name="Scholtmeijer K."/>
            <person name="Baars J.J.P."/>
            <person name="van Peer A."/>
        </authorList>
    </citation>
    <scope>NUCLEOTIDE SEQUENCE [LARGE SCALE GENOMIC DNA]</scope>
    <source>
        <strain evidence="5 6">H119_p4</strain>
    </source>
</reference>
<dbReference type="InterPro" id="IPR036291">
    <property type="entry name" value="NAD(P)-bd_dom_sf"/>
</dbReference>